<feature type="signal peptide" evidence="1">
    <location>
        <begin position="1"/>
        <end position="17"/>
    </location>
</feature>
<sequence>MCFWSSSIFSCFMCSWSSLRSTSTNFIMSSGHIFGSSAHPDISVLQSCEILPCAVASTGLFALYNTICSL</sequence>
<accession>A0A0A9HEA5</accession>
<reference evidence="2" key="2">
    <citation type="journal article" date="2015" name="Data Brief">
        <title>Shoot transcriptome of the giant reed, Arundo donax.</title>
        <authorList>
            <person name="Barrero R.A."/>
            <person name="Guerrero F.D."/>
            <person name="Moolhuijzen P."/>
            <person name="Goolsby J.A."/>
            <person name="Tidwell J."/>
            <person name="Bellgard S.E."/>
            <person name="Bellgard M.I."/>
        </authorList>
    </citation>
    <scope>NUCLEOTIDE SEQUENCE</scope>
    <source>
        <tissue evidence="2">Shoot tissue taken approximately 20 cm above the soil surface</tissue>
    </source>
</reference>
<keyword evidence="1" id="KW-0732">Signal</keyword>
<dbReference type="AlphaFoldDB" id="A0A0A9HEA5"/>
<organism evidence="2">
    <name type="scientific">Arundo donax</name>
    <name type="common">Giant reed</name>
    <name type="synonym">Donax arundinaceus</name>
    <dbReference type="NCBI Taxonomy" id="35708"/>
    <lineage>
        <taxon>Eukaryota</taxon>
        <taxon>Viridiplantae</taxon>
        <taxon>Streptophyta</taxon>
        <taxon>Embryophyta</taxon>
        <taxon>Tracheophyta</taxon>
        <taxon>Spermatophyta</taxon>
        <taxon>Magnoliopsida</taxon>
        <taxon>Liliopsida</taxon>
        <taxon>Poales</taxon>
        <taxon>Poaceae</taxon>
        <taxon>PACMAD clade</taxon>
        <taxon>Arundinoideae</taxon>
        <taxon>Arundineae</taxon>
        <taxon>Arundo</taxon>
    </lineage>
</organism>
<protein>
    <recommendedName>
        <fullName evidence="3">Secreted protein</fullName>
    </recommendedName>
</protein>
<reference evidence="2" key="1">
    <citation type="submission" date="2014-09" db="EMBL/GenBank/DDBJ databases">
        <authorList>
            <person name="Magalhaes I.L.F."/>
            <person name="Oliveira U."/>
            <person name="Santos F.R."/>
            <person name="Vidigal T.H.D.A."/>
            <person name="Brescovit A.D."/>
            <person name="Santos A.J."/>
        </authorList>
    </citation>
    <scope>NUCLEOTIDE SEQUENCE</scope>
    <source>
        <tissue evidence="2">Shoot tissue taken approximately 20 cm above the soil surface</tissue>
    </source>
</reference>
<feature type="chain" id="PRO_5002065491" description="Secreted protein" evidence="1">
    <location>
        <begin position="18"/>
        <end position="70"/>
    </location>
</feature>
<dbReference type="EMBL" id="GBRH01166648">
    <property type="protein sequence ID" value="JAE31248.1"/>
    <property type="molecule type" value="Transcribed_RNA"/>
</dbReference>
<name>A0A0A9HEA5_ARUDO</name>
<evidence type="ECO:0000313" key="2">
    <source>
        <dbReference type="EMBL" id="JAE31248.1"/>
    </source>
</evidence>
<evidence type="ECO:0008006" key="3">
    <source>
        <dbReference type="Google" id="ProtNLM"/>
    </source>
</evidence>
<evidence type="ECO:0000256" key="1">
    <source>
        <dbReference type="SAM" id="SignalP"/>
    </source>
</evidence>
<proteinExistence type="predicted"/>